<evidence type="ECO:0000313" key="1">
    <source>
        <dbReference type="EMBL" id="NEM90367.1"/>
    </source>
</evidence>
<evidence type="ECO:0000313" key="2">
    <source>
        <dbReference type="Proteomes" id="UP000479756"/>
    </source>
</evidence>
<dbReference type="EMBL" id="JAAGWZ010000001">
    <property type="protein sequence ID" value="NEM90367.1"/>
    <property type="molecule type" value="Genomic_DNA"/>
</dbReference>
<protein>
    <submittedName>
        <fullName evidence="1">Uncharacterized protein</fullName>
    </submittedName>
</protein>
<reference evidence="1 2" key="1">
    <citation type="journal article" date="2014" name="Int. J. Syst. Evol. Microbiol.">
        <title>Description of Galbitalea soli gen. nov., sp. nov., and Frondihabitans sucicola sp. nov.</title>
        <authorList>
            <person name="Kim S.J."/>
            <person name="Lim J.M."/>
            <person name="Ahn J.H."/>
            <person name="Weon H.Y."/>
            <person name="Hamada M."/>
            <person name="Suzuki K."/>
            <person name="Ahn T.Y."/>
            <person name="Kwon S.W."/>
        </authorList>
    </citation>
    <scope>NUCLEOTIDE SEQUENCE [LARGE SCALE GENOMIC DNA]</scope>
    <source>
        <strain evidence="1 2">NBRC 108727</strain>
    </source>
</reference>
<gene>
    <name evidence="1" type="ORF">G3T37_03250</name>
</gene>
<dbReference type="Proteomes" id="UP000479756">
    <property type="component" value="Unassembled WGS sequence"/>
</dbReference>
<dbReference type="RefSeq" id="WP_163472024.1">
    <property type="nucleotide sequence ID" value="NZ_JAAGWZ010000001.1"/>
</dbReference>
<accession>A0A7C9PLW3</accession>
<proteinExistence type="predicted"/>
<dbReference type="AlphaFoldDB" id="A0A7C9PLW3"/>
<keyword evidence="2" id="KW-1185">Reference proteome</keyword>
<sequence length="206" mass="22243">MHRLSPLVTVVAGAVAVSAIILGSIPPPPARAPVMTRSQLLPLVSRLYSQSASEHEYARLGVQFHRIISSRQWRSVMTACIAETGIPGVTPGYAGSWIARTSDASTALVQHDIIEACSLQFPLAADVEELHTRQQWLYQYAYLSHDFVPCLRAHGVAVPPLVARAEFLRAAQSGRVVDAYVTLALDVHTPRGASIHSACPSRAPGF</sequence>
<organism evidence="1 2">
    <name type="scientific">Galbitalea soli</name>
    <dbReference type="NCBI Taxonomy" id="1268042"/>
    <lineage>
        <taxon>Bacteria</taxon>
        <taxon>Bacillati</taxon>
        <taxon>Actinomycetota</taxon>
        <taxon>Actinomycetes</taxon>
        <taxon>Micrococcales</taxon>
        <taxon>Microbacteriaceae</taxon>
        <taxon>Galbitalea</taxon>
    </lineage>
</organism>
<name>A0A7C9PLW3_9MICO</name>
<comment type="caution">
    <text evidence="1">The sequence shown here is derived from an EMBL/GenBank/DDBJ whole genome shotgun (WGS) entry which is preliminary data.</text>
</comment>